<keyword evidence="2" id="KW-1185">Reference proteome</keyword>
<dbReference type="AlphaFoldDB" id="A0A5E4PHR9"/>
<dbReference type="Proteomes" id="UP000324194">
    <property type="component" value="Chromosome 1"/>
</dbReference>
<protein>
    <submittedName>
        <fullName evidence="1">Uncharacterized protein</fullName>
    </submittedName>
</protein>
<sequence length="160" mass="17227">MATPENLNVKQVYDNNPSDTLLDDDLFYLGRAPYGQANDMAVRGAVLKNAIRATWVTVTDAYVLLQPNVNYIINRPSLVMLAMPASAAVGASIKILNINSGGWQIAQNTGQNIIFGDKNTTTGPVGYLASATKGDKIELTCVIENSMWFVEGVIGNITFA</sequence>
<evidence type="ECO:0000313" key="1">
    <source>
        <dbReference type="EMBL" id="VVC75997.1"/>
    </source>
</evidence>
<organism evidence="1 2">
    <name type="scientific">Aquicella siphonis</name>
    <dbReference type="NCBI Taxonomy" id="254247"/>
    <lineage>
        <taxon>Bacteria</taxon>
        <taxon>Pseudomonadati</taxon>
        <taxon>Pseudomonadota</taxon>
        <taxon>Gammaproteobacteria</taxon>
        <taxon>Legionellales</taxon>
        <taxon>Coxiellaceae</taxon>
        <taxon>Aquicella</taxon>
    </lineage>
</organism>
<dbReference type="EMBL" id="LR699119">
    <property type="protein sequence ID" value="VVC75997.1"/>
    <property type="molecule type" value="Genomic_DNA"/>
</dbReference>
<accession>A0A5E4PHR9</accession>
<gene>
    <name evidence="1" type="ORF">AQUSIP_12980</name>
</gene>
<name>A0A5E4PHR9_9COXI</name>
<dbReference type="KEGG" id="asip:AQUSIP_12980"/>
<dbReference type="RefSeq" id="WP_148339253.1">
    <property type="nucleotide sequence ID" value="NZ_LR699119.1"/>
</dbReference>
<reference evidence="1 2" key="1">
    <citation type="submission" date="2019-08" db="EMBL/GenBank/DDBJ databases">
        <authorList>
            <person name="Guy L."/>
        </authorList>
    </citation>
    <scope>NUCLEOTIDE SEQUENCE [LARGE SCALE GENOMIC DNA]</scope>
    <source>
        <strain evidence="1 2">SGT-108</strain>
    </source>
</reference>
<evidence type="ECO:0000313" key="2">
    <source>
        <dbReference type="Proteomes" id="UP000324194"/>
    </source>
</evidence>
<proteinExistence type="predicted"/>